<evidence type="ECO:0000256" key="10">
    <source>
        <dbReference type="ARBA" id="ARBA00038856"/>
    </source>
</evidence>
<evidence type="ECO:0000313" key="20">
    <source>
        <dbReference type="RefSeq" id="XP_014681678.1"/>
    </source>
</evidence>
<dbReference type="SUPFAM" id="SSF51905">
    <property type="entry name" value="FAD/NAD(P)-binding domain"/>
    <property type="match status" value="1"/>
</dbReference>
<evidence type="ECO:0000256" key="7">
    <source>
        <dbReference type="ARBA" id="ARBA00023166"/>
    </source>
</evidence>
<comment type="pathway">
    <text evidence="11">Steroid metabolism; cholesterol degradation.</text>
</comment>
<keyword evidence="7" id="KW-1207">Sterol metabolism</keyword>
<dbReference type="RefSeq" id="XP_014681678.1">
    <property type="nucleotide sequence ID" value="XM_014826192.1"/>
</dbReference>
<accession>A0ABM1FB57</accession>
<gene>
    <name evidence="20" type="primary">LOC106821408</name>
</gene>
<feature type="domain" description="Glucose-methanol-choline oxidoreductase C-terminal" evidence="18">
    <location>
        <begin position="712"/>
        <end position="834"/>
    </location>
</feature>
<proteinExistence type="predicted"/>
<evidence type="ECO:0000256" key="13">
    <source>
        <dbReference type="ARBA" id="ARBA00049744"/>
    </source>
</evidence>
<dbReference type="Proteomes" id="UP000695022">
    <property type="component" value="Unplaced"/>
</dbReference>
<feature type="domain" description="Glucose-methanol-choline oxidoreductase N-terminal" evidence="16">
    <location>
        <begin position="361"/>
        <end position="571"/>
    </location>
</feature>
<dbReference type="GeneID" id="106821408"/>
<feature type="compositionally biased region" description="Basic and acidic residues" evidence="15">
    <location>
        <begin position="150"/>
        <end position="160"/>
    </location>
</feature>
<comment type="cofactor">
    <cofactor evidence="1">
        <name>FAD</name>
        <dbReference type="ChEBI" id="CHEBI:57692"/>
    </cofactor>
</comment>
<feature type="region of interest" description="Disordered" evidence="15">
    <location>
        <begin position="79"/>
        <end position="238"/>
    </location>
</feature>
<evidence type="ECO:0000259" key="16">
    <source>
        <dbReference type="Pfam" id="PF00732"/>
    </source>
</evidence>
<evidence type="ECO:0000256" key="15">
    <source>
        <dbReference type="SAM" id="MobiDB-lite"/>
    </source>
</evidence>
<organism evidence="19 20">
    <name type="scientific">Priapulus caudatus</name>
    <name type="common">Priapulid worm</name>
    <dbReference type="NCBI Taxonomy" id="37621"/>
    <lineage>
        <taxon>Eukaryota</taxon>
        <taxon>Metazoa</taxon>
        <taxon>Ecdysozoa</taxon>
        <taxon>Scalidophora</taxon>
        <taxon>Priapulida</taxon>
        <taxon>Priapulimorpha</taxon>
        <taxon>Priapulimorphida</taxon>
        <taxon>Priapulidae</taxon>
        <taxon>Priapulus</taxon>
    </lineage>
</organism>
<dbReference type="EC" id="5.3.3.1" evidence="10"/>
<dbReference type="InterPro" id="IPR029058">
    <property type="entry name" value="AB_hydrolase_fold"/>
</dbReference>
<keyword evidence="8" id="KW-0753">Steroid metabolism</keyword>
<evidence type="ECO:0000256" key="9">
    <source>
        <dbReference type="ARBA" id="ARBA00023235"/>
    </source>
</evidence>
<dbReference type="InterPro" id="IPR003953">
    <property type="entry name" value="FAD-dep_OxRdtase_2_FAD-bd"/>
</dbReference>
<feature type="region of interest" description="Disordered" evidence="15">
    <location>
        <begin position="23"/>
        <end position="64"/>
    </location>
</feature>
<evidence type="ECO:0000256" key="3">
    <source>
        <dbReference type="ARBA" id="ARBA00022630"/>
    </source>
</evidence>
<dbReference type="InterPro" id="IPR052542">
    <property type="entry name" value="Cholesterol_Oxidase"/>
</dbReference>
<keyword evidence="9" id="KW-0413">Isomerase</keyword>
<dbReference type="EC" id="1.1.3.6" evidence="12"/>
<evidence type="ECO:0000256" key="4">
    <source>
        <dbReference type="ARBA" id="ARBA00022827"/>
    </source>
</evidence>
<dbReference type="InterPro" id="IPR036188">
    <property type="entry name" value="FAD/NAD-bd_sf"/>
</dbReference>
<dbReference type="Pfam" id="PF05199">
    <property type="entry name" value="GMC_oxred_C"/>
    <property type="match status" value="1"/>
</dbReference>
<keyword evidence="6" id="KW-0443">Lipid metabolism</keyword>
<evidence type="ECO:0000259" key="18">
    <source>
        <dbReference type="Pfam" id="PF05199"/>
    </source>
</evidence>
<dbReference type="InterPro" id="IPR007867">
    <property type="entry name" value="GMC_OxRtase_C"/>
</dbReference>
<feature type="compositionally biased region" description="Basic and acidic residues" evidence="15">
    <location>
        <begin position="79"/>
        <end position="99"/>
    </location>
</feature>
<dbReference type="PRINTS" id="PR00368">
    <property type="entry name" value="FADPNR"/>
</dbReference>
<reference evidence="20" key="1">
    <citation type="submission" date="2025-08" db="UniProtKB">
        <authorList>
            <consortium name="RefSeq"/>
        </authorList>
    </citation>
    <scope>IDENTIFICATION</scope>
</reference>
<feature type="domain" description="FAD-dependent oxidoreductase 2 FAD-binding" evidence="17">
    <location>
        <begin position="290"/>
        <end position="322"/>
    </location>
</feature>
<sequence>MTSQSASGVARQIGIISYPCKQQDMGGLFSKKSQHKQHLEEEASKPGASTETSSYRNNEGLADATIDLDKVAVKDEDVIEGEGGKEVEATSEPLVEKQVVEGNGGNGEEQDNQVAGDKAEDNSSKKVGREESLLTEVLQEIVGATDDGETDKKGIAKDSAPDATLTKESADLEMSSQAEDGEEEEVLGEKKDTEVTDAEEMEYVKVDYSEGSDAGDVSKDISSNEDKPGNIAKSEMPEEVLLEDLVPSSKDNSTETGIHTANATIAEGVTSSAYPRLSSTDIDVIGLHYDVIVVGSGYGGGVAASRAARAGKKVLVLEKGKEWRPGDFPEESIAAARQVCLKQEGSKSHGGGRELFNFVVSRDLTVLRGCGLGGTSLINANVGLDLHTDVWDDGAWPTQFTEDLATYRKVDLSHAQEMLTPSPYPNELQKITQMRKVARALSDVEDLDKIFYRPPLFVNFETTANNGFGLPQPACVECGNCCGGCNTGAKSTVAMNYLPDAKMHGAHIFTEVSVHRLSCGGSPGNDGPWLVHYSTGDNDDDTLAGVHRFVTADVVVVAAGALGSTEILLRSREAGLPLSDTVGQGFSGNGDQVGISAMNDEEAISMGVPTDDAQKGVVRKPGPCITTIVDMRDKTPFKHGYVLEDGTPPVSMATLYRAMLHLLYGTASIDDDPSDDWRQFSDMVKGETVDKSLALLAMSHDDLVDEDGGDKTGTIKLDEDGVKIEWHLVAENANFDQIQSAFRSAAKALGGRYVENPVYSEKLFSWFHDRRQVVTVHPLGGCNMAESGQTGVVNHKGQVFSGNSEDVHQGLYVMDGSILPRAVGVNPSLTITAVSERCMRLLADDHAWKINYNMSPPPELLRDPLSKPALRVYERMTGRMESQGGPLYMELKQFLFIPDLEYFLETDPTHRVLVTGVVVCEQLCAEPMTITGYAEIFRQDVGPEGTVETKNLFYSLEFVRPGDVQTKLHFTGTKTAHKNSILDLGYSDTTTMQATVREAGAILATGELHISLRDIVNAVDNTEVLNVQDWKQQASWRMRFYEHFLGNIWETYSPLAGPTMFDPTAPARQKRKLRLPAEALPVIYPVATSDGKTLRLTRYQGGTRGPVLMLHGLGVSYGIFTLDTVETSLVEYMVEHGYDVWLFDWRVSIRLPYAEEMSTVDDTAQFDIPAAVQLVRDQTGAKDVEIFAHCIGSVTLFASLLGGHLDPSNVRCIMASQVAFTPVFNKFNKLKACLHGPRVLELLGVDSLDAYTDKEAGWMDRAFNKLVAGVTALAVDYDEMCGSSVCHRITFSYGLLWEHALMNEDTHATLHEQFGAVNMRIMQQLSSMQRPPERLLGADGSERYLPDFERGLESDAYRKHMRRLDVPIAMLYGSENAVFAEENVEVTLRRLREAHPQQTYEYVRLDGYGHLDVVYARDAPERSFPRIGEWFDRFAE</sequence>
<evidence type="ECO:0000256" key="14">
    <source>
        <dbReference type="ARBA" id="ARBA00049778"/>
    </source>
</evidence>
<keyword evidence="5" id="KW-0560">Oxidoreductase</keyword>
<keyword evidence="4" id="KW-0274">FAD</keyword>
<dbReference type="PANTHER" id="PTHR47470">
    <property type="entry name" value="CHOLESTEROL OXIDASE"/>
    <property type="match status" value="1"/>
</dbReference>
<keyword evidence="19" id="KW-1185">Reference proteome</keyword>
<dbReference type="PANTHER" id="PTHR47470:SF1">
    <property type="entry name" value="FAD-DEPENDENT OXIDOREDUCTASE 2 FAD BINDING DOMAIN-CONTAINING PROTEIN"/>
    <property type="match status" value="1"/>
</dbReference>
<evidence type="ECO:0000256" key="6">
    <source>
        <dbReference type="ARBA" id="ARBA00023098"/>
    </source>
</evidence>
<name>A0ABM1FB57_PRICU</name>
<protein>
    <recommendedName>
        <fullName evidence="13">Cholesterol oxidase</fullName>
        <ecNumber evidence="12">1.1.3.6</ecNumber>
        <ecNumber evidence="10">5.3.3.1</ecNumber>
    </recommendedName>
    <alternativeName>
        <fullName evidence="14">Cholesterol isomerase</fullName>
    </alternativeName>
</protein>
<evidence type="ECO:0000256" key="11">
    <source>
        <dbReference type="ARBA" id="ARBA00049645"/>
    </source>
</evidence>
<keyword evidence="2" id="KW-0153">Cholesterol metabolism</keyword>
<evidence type="ECO:0000256" key="12">
    <source>
        <dbReference type="ARBA" id="ARBA00049723"/>
    </source>
</evidence>
<dbReference type="Pfam" id="PF00732">
    <property type="entry name" value="GMC_oxred_N"/>
    <property type="match status" value="1"/>
</dbReference>
<evidence type="ECO:0000256" key="5">
    <source>
        <dbReference type="ARBA" id="ARBA00023002"/>
    </source>
</evidence>
<dbReference type="Pfam" id="PF00890">
    <property type="entry name" value="FAD_binding_2"/>
    <property type="match status" value="1"/>
</dbReference>
<feature type="compositionally biased region" description="Basic and acidic residues" evidence="15">
    <location>
        <begin position="216"/>
        <end position="228"/>
    </location>
</feature>
<feature type="compositionally biased region" description="Basic and acidic residues" evidence="15">
    <location>
        <begin position="117"/>
        <end position="132"/>
    </location>
</feature>
<evidence type="ECO:0000313" key="19">
    <source>
        <dbReference type="Proteomes" id="UP000695022"/>
    </source>
</evidence>
<keyword evidence="3" id="KW-0285">Flavoprotein</keyword>
<dbReference type="SUPFAM" id="SSF53474">
    <property type="entry name" value="alpha/beta-Hydrolases"/>
    <property type="match status" value="1"/>
</dbReference>
<feature type="compositionally biased region" description="Polar residues" evidence="15">
    <location>
        <begin position="47"/>
        <end position="57"/>
    </location>
</feature>
<dbReference type="Gene3D" id="3.50.50.60">
    <property type="entry name" value="FAD/NAD(P)-binding domain"/>
    <property type="match status" value="3"/>
</dbReference>
<evidence type="ECO:0000256" key="8">
    <source>
        <dbReference type="ARBA" id="ARBA00023221"/>
    </source>
</evidence>
<dbReference type="InterPro" id="IPR000172">
    <property type="entry name" value="GMC_OxRdtase_N"/>
</dbReference>
<dbReference type="Gene3D" id="3.40.50.1820">
    <property type="entry name" value="alpha/beta hydrolase"/>
    <property type="match status" value="1"/>
</dbReference>
<evidence type="ECO:0000256" key="2">
    <source>
        <dbReference type="ARBA" id="ARBA00022548"/>
    </source>
</evidence>
<evidence type="ECO:0000256" key="1">
    <source>
        <dbReference type="ARBA" id="ARBA00001974"/>
    </source>
</evidence>
<evidence type="ECO:0000259" key="17">
    <source>
        <dbReference type="Pfam" id="PF00890"/>
    </source>
</evidence>
<dbReference type="PRINTS" id="PR00411">
    <property type="entry name" value="PNDRDTASEI"/>
</dbReference>